<name>A0A1I7RMF9_BURXY</name>
<feature type="region of interest" description="Disordered" evidence="2">
    <location>
        <begin position="135"/>
        <end position="209"/>
    </location>
</feature>
<feature type="compositionally biased region" description="Polar residues" evidence="2">
    <location>
        <begin position="156"/>
        <end position="170"/>
    </location>
</feature>
<keyword evidence="6" id="KW-1185">Reference proteome</keyword>
<evidence type="ECO:0000313" key="5">
    <source>
        <dbReference type="Proteomes" id="UP000095284"/>
    </source>
</evidence>
<dbReference type="EMBL" id="CAJFCV020000004">
    <property type="protein sequence ID" value="CAG9118453.1"/>
    <property type="molecule type" value="Genomic_DNA"/>
</dbReference>
<keyword evidence="1" id="KW-0175">Coiled coil</keyword>
<keyword evidence="3" id="KW-0812">Transmembrane</keyword>
<protein>
    <submittedName>
        <fullName evidence="4">(pine wood nematode) hypothetical protein</fullName>
    </submittedName>
</protein>
<feature type="region of interest" description="Disordered" evidence="2">
    <location>
        <begin position="51"/>
        <end position="110"/>
    </location>
</feature>
<dbReference type="Proteomes" id="UP000095284">
    <property type="component" value="Unplaced"/>
</dbReference>
<feature type="coiled-coil region" evidence="1">
    <location>
        <begin position="273"/>
        <end position="300"/>
    </location>
</feature>
<evidence type="ECO:0000313" key="7">
    <source>
        <dbReference type="WBParaSite" id="BXY_0189400.1"/>
    </source>
</evidence>
<evidence type="ECO:0000256" key="3">
    <source>
        <dbReference type="SAM" id="Phobius"/>
    </source>
</evidence>
<reference evidence="4" key="2">
    <citation type="submission" date="2020-09" db="EMBL/GenBank/DDBJ databases">
        <authorList>
            <person name="Kikuchi T."/>
        </authorList>
    </citation>
    <scope>NUCLEOTIDE SEQUENCE</scope>
    <source>
        <strain evidence="4">Ka4C1</strain>
    </source>
</reference>
<feature type="transmembrane region" description="Helical" evidence="3">
    <location>
        <begin position="315"/>
        <end position="338"/>
    </location>
</feature>
<dbReference type="EMBL" id="CAJFDI010000004">
    <property type="protein sequence ID" value="CAD5228035.1"/>
    <property type="molecule type" value="Genomic_DNA"/>
</dbReference>
<dbReference type="WBParaSite" id="BXY_0189400.1">
    <property type="protein sequence ID" value="BXY_0189400.1"/>
    <property type="gene ID" value="BXY_0189400"/>
</dbReference>
<gene>
    <name evidence="4" type="ORF">BXYJ_LOCUS10243</name>
</gene>
<sequence length="341" mass="37642">MPLPRTDVTEVQRRYNVAIPLNRVTSSTLTPLNVDAQHPHRQPPLAYGLSAQLQKRAAEESASATPATLRLDSEATDSSGLSPNSDATPRPTSTDMSRRQIQMQRAGGAADVAAQQLADVWTESGYRRRFYEKNQHIPYDEQSHSDRSPPSERQQKYGQSLKRSPNSQPRQMDVGSLAAPSSQFSPSELSDSVAENQRRGSRGSQQIRQSMSQYDLTAGAMAVYNPVEHQMMMPPPAHPMMSHAPSMGQLWFPPPPPPFTPYYYAPTLSATPLTADSKTLRKAMKEAAKLEEKHQMAMNGYVRTESFCCDGVAQVLWAVICITFLGLALALVLALYVLTPN</sequence>
<dbReference type="OrthoDB" id="10566788at2759"/>
<reference evidence="7" key="1">
    <citation type="submission" date="2016-11" db="UniProtKB">
        <authorList>
            <consortium name="WormBaseParasite"/>
        </authorList>
    </citation>
    <scope>IDENTIFICATION</scope>
</reference>
<keyword evidence="3" id="KW-0472">Membrane</keyword>
<proteinExistence type="predicted"/>
<dbReference type="Proteomes" id="UP000582659">
    <property type="component" value="Unassembled WGS sequence"/>
</dbReference>
<organism evidence="5 7">
    <name type="scientific">Bursaphelenchus xylophilus</name>
    <name type="common">Pinewood nematode worm</name>
    <name type="synonym">Aphelenchoides xylophilus</name>
    <dbReference type="NCBI Taxonomy" id="6326"/>
    <lineage>
        <taxon>Eukaryota</taxon>
        <taxon>Metazoa</taxon>
        <taxon>Ecdysozoa</taxon>
        <taxon>Nematoda</taxon>
        <taxon>Chromadorea</taxon>
        <taxon>Rhabditida</taxon>
        <taxon>Tylenchina</taxon>
        <taxon>Tylenchomorpha</taxon>
        <taxon>Aphelenchoidea</taxon>
        <taxon>Aphelenchoididae</taxon>
        <taxon>Bursaphelenchus</taxon>
    </lineage>
</organism>
<dbReference type="Proteomes" id="UP000659654">
    <property type="component" value="Unassembled WGS sequence"/>
</dbReference>
<evidence type="ECO:0000256" key="1">
    <source>
        <dbReference type="SAM" id="Coils"/>
    </source>
</evidence>
<evidence type="ECO:0000313" key="4">
    <source>
        <dbReference type="EMBL" id="CAD5228035.1"/>
    </source>
</evidence>
<feature type="compositionally biased region" description="Polar residues" evidence="2">
    <location>
        <begin position="179"/>
        <end position="195"/>
    </location>
</feature>
<evidence type="ECO:0000313" key="6">
    <source>
        <dbReference type="Proteomes" id="UP000659654"/>
    </source>
</evidence>
<accession>A0A1I7RMF9</accession>
<evidence type="ECO:0000256" key="2">
    <source>
        <dbReference type="SAM" id="MobiDB-lite"/>
    </source>
</evidence>
<feature type="compositionally biased region" description="Polar residues" evidence="2">
    <location>
        <begin position="76"/>
        <end position="103"/>
    </location>
</feature>
<dbReference type="AlphaFoldDB" id="A0A1I7RMF9"/>
<feature type="compositionally biased region" description="Basic and acidic residues" evidence="2">
    <location>
        <begin position="135"/>
        <end position="155"/>
    </location>
</feature>
<keyword evidence="3" id="KW-1133">Transmembrane helix</keyword>